<keyword evidence="4" id="KW-1185">Reference proteome</keyword>
<evidence type="ECO:0000313" key="3">
    <source>
        <dbReference type="EMBL" id="KKI99301.1"/>
    </source>
</evidence>
<evidence type="ECO:0000313" key="4">
    <source>
        <dbReference type="Proteomes" id="UP000034681"/>
    </source>
</evidence>
<evidence type="ECO:0000256" key="1">
    <source>
        <dbReference type="SAM" id="Coils"/>
    </source>
</evidence>
<keyword evidence="1" id="KW-0175">Coiled coil</keyword>
<evidence type="ECO:0000256" key="2">
    <source>
        <dbReference type="SAM" id="MobiDB-lite"/>
    </source>
</evidence>
<reference evidence="3" key="1">
    <citation type="submission" date="2012-04" db="EMBL/GenBank/DDBJ databases">
        <authorList>
            <person name="Borisov I.G."/>
            <person name="Ivanikova N.V."/>
            <person name="Pinevich A.V."/>
        </authorList>
    </citation>
    <scope>NUCLEOTIDE SEQUENCE</scope>
    <source>
        <strain evidence="3">CALU 1027</strain>
    </source>
</reference>
<dbReference type="AlphaFoldDB" id="A0A0M2PY37"/>
<name>A0A0M2PY37_PROHO</name>
<comment type="caution">
    <text evidence="3">The sequence shown here is derived from an EMBL/GenBank/DDBJ whole genome shotgun (WGS) entry which is preliminary data.</text>
</comment>
<dbReference type="EMBL" id="AJTX02000006">
    <property type="protein sequence ID" value="KKI99301.1"/>
    <property type="molecule type" value="Genomic_DNA"/>
</dbReference>
<dbReference type="RefSeq" id="WP_017712825.1">
    <property type="nucleotide sequence ID" value="NZ_KB235937.1"/>
</dbReference>
<proteinExistence type="predicted"/>
<feature type="compositionally biased region" description="Low complexity" evidence="2">
    <location>
        <begin position="225"/>
        <end position="236"/>
    </location>
</feature>
<dbReference type="STRING" id="317619.GCA_000332315_02461"/>
<evidence type="ECO:0008006" key="5">
    <source>
        <dbReference type="Google" id="ProtNLM"/>
    </source>
</evidence>
<dbReference type="OrthoDB" id="532901at2"/>
<organism evidence="3 4">
    <name type="scientific">Prochlorothrix hollandica PCC 9006 = CALU 1027</name>
    <dbReference type="NCBI Taxonomy" id="317619"/>
    <lineage>
        <taxon>Bacteria</taxon>
        <taxon>Bacillati</taxon>
        <taxon>Cyanobacteriota</taxon>
        <taxon>Cyanophyceae</taxon>
        <taxon>Prochlorotrichales</taxon>
        <taxon>Prochlorotrichaceae</taxon>
        <taxon>Prochlorothrix</taxon>
    </lineage>
</organism>
<accession>A0A0M2PY37</accession>
<feature type="coiled-coil region" evidence="1">
    <location>
        <begin position="9"/>
        <end position="36"/>
    </location>
</feature>
<dbReference type="Proteomes" id="UP000034681">
    <property type="component" value="Unassembled WGS sequence"/>
</dbReference>
<protein>
    <recommendedName>
        <fullName evidence="5">Gas vesicle protein GvpC</fullName>
    </recommendedName>
</protein>
<feature type="compositionally biased region" description="Pro residues" evidence="2">
    <location>
        <begin position="237"/>
        <end position="249"/>
    </location>
</feature>
<feature type="coiled-coil region" evidence="1">
    <location>
        <begin position="85"/>
        <end position="152"/>
    </location>
</feature>
<gene>
    <name evidence="3" type="ORF">PROH_16395</name>
</gene>
<sequence length="340" mass="38307">MTSLQAQWRAAQQQRQQELANRAQAVRNRLSNLTMERDHNTQALRQNLTQFRDELALEGDLFKEQCQHQDQQRRMAVTTQLQGFLDDRQQQAQETRQNLAEFRQDLAQQQAELLQAAQVADRSRHQTAQARHRQTQAQVAHLHADRQQQEQNLRQDLHNFRHHLAQVHNADTQYRQAVHGAIAQSTQAFLQEAQQLRQIQAEEQRQSLQEHRASISTHVWGTPESLPKAAAPRRPLSSPPRPAAVPGPAAVPRPAPVAIAAPTPAPVAVAAPTPAAPAAPNTQDQVYNYLKQHPGQRLADLDVPLGLTRVQVGDALRELTKQGKITQQDRAYFVQETPNS</sequence>
<feature type="region of interest" description="Disordered" evidence="2">
    <location>
        <begin position="221"/>
        <end position="249"/>
    </location>
</feature>